<dbReference type="NCBIfam" id="TIGR01571">
    <property type="entry name" value="A_thal_Cys_rich"/>
    <property type="match status" value="1"/>
</dbReference>
<dbReference type="EMBL" id="KU365293">
    <property type="protein sequence ID" value="ANR76347.1"/>
    <property type="molecule type" value="mRNA"/>
</dbReference>
<reference evidence="3" key="1">
    <citation type="submission" date="2015-12" db="EMBL/GenBank/DDBJ databases">
        <title>Molecular cloning of protein plant cadmium resistance 3-like transcript variant X2 in bloody clam (Tegillarca granosa).</title>
        <authorList>
            <person name="Chen C."/>
            <person name="Shen W."/>
            <person name="Lin Z."/>
            <person name="Fang X."/>
            <person name="Shu W."/>
        </authorList>
    </citation>
    <scope>NUCLEOTIDE SEQUENCE</scope>
</reference>
<keyword evidence="2" id="KW-1133">Transmembrane helix</keyword>
<evidence type="ECO:0000256" key="1">
    <source>
        <dbReference type="ARBA" id="ARBA00009024"/>
    </source>
</evidence>
<accession>A0A1B1IHU9</accession>
<sequence>MGEWTYGLCGCFSDCTLCLITYIAPCYTAGKNAEGVGDSCMKVGACYYIFPIFGIYLVAKAREKIREQHGIEGSFGMDCLMHLFCPLCALVQDANQLKQSGQATQAESMARE</sequence>
<comment type="similarity">
    <text evidence="1">Belongs to the cornifelin family.</text>
</comment>
<evidence type="ECO:0000313" key="3">
    <source>
        <dbReference type="EMBL" id="ANR76347.1"/>
    </source>
</evidence>
<proteinExistence type="evidence at transcript level"/>
<dbReference type="InterPro" id="IPR006461">
    <property type="entry name" value="PLAC_motif_containing"/>
</dbReference>
<protein>
    <submittedName>
        <fullName evidence="3">Cadmium resistance 3-like protein isoform x2</fullName>
    </submittedName>
</protein>
<organism evidence="3">
    <name type="scientific">Tegillarca granosa</name>
    <name type="common">Malaysian cockle</name>
    <name type="synonym">Anadara granosa</name>
    <dbReference type="NCBI Taxonomy" id="220873"/>
    <lineage>
        <taxon>Eukaryota</taxon>
        <taxon>Metazoa</taxon>
        <taxon>Spiralia</taxon>
        <taxon>Lophotrochozoa</taxon>
        <taxon>Mollusca</taxon>
        <taxon>Bivalvia</taxon>
        <taxon>Autobranchia</taxon>
        <taxon>Pteriomorphia</taxon>
        <taxon>Arcoida</taxon>
        <taxon>Arcoidea</taxon>
        <taxon>Arcidae</taxon>
        <taxon>Tegillarca</taxon>
    </lineage>
</organism>
<feature type="transmembrane region" description="Helical" evidence="2">
    <location>
        <begin position="41"/>
        <end position="59"/>
    </location>
</feature>
<dbReference type="AlphaFoldDB" id="A0A1B1IHU9"/>
<dbReference type="PANTHER" id="PTHR15907">
    <property type="entry name" value="DUF614 FAMILY PROTEIN-RELATED"/>
    <property type="match status" value="1"/>
</dbReference>
<evidence type="ECO:0000256" key="2">
    <source>
        <dbReference type="SAM" id="Phobius"/>
    </source>
</evidence>
<name>A0A1B1IHU9_TEGGR</name>
<dbReference type="Pfam" id="PF04749">
    <property type="entry name" value="PLAC8"/>
    <property type="match status" value="1"/>
</dbReference>
<keyword evidence="2" id="KW-0472">Membrane</keyword>
<keyword evidence="2" id="KW-0812">Transmembrane</keyword>